<dbReference type="InterPro" id="IPR007842">
    <property type="entry name" value="HEPN_dom"/>
</dbReference>
<gene>
    <name evidence="2" type="ORF">ACFSSE_10965</name>
</gene>
<comment type="caution">
    <text evidence="2">The sequence shown here is derived from an EMBL/GenBank/DDBJ whole genome shotgun (WGS) entry which is preliminary data.</text>
</comment>
<organism evidence="2 3">
    <name type="scientific">Pedobacter alpinus</name>
    <dbReference type="NCBI Taxonomy" id="1590643"/>
    <lineage>
        <taxon>Bacteria</taxon>
        <taxon>Pseudomonadati</taxon>
        <taxon>Bacteroidota</taxon>
        <taxon>Sphingobacteriia</taxon>
        <taxon>Sphingobacteriales</taxon>
        <taxon>Sphingobacteriaceae</taxon>
        <taxon>Pedobacter</taxon>
    </lineage>
</organism>
<evidence type="ECO:0000313" key="2">
    <source>
        <dbReference type="EMBL" id="MFD2732223.1"/>
    </source>
</evidence>
<dbReference type="Proteomes" id="UP001597546">
    <property type="component" value="Unassembled WGS sequence"/>
</dbReference>
<dbReference type="EMBL" id="JBHULV010000037">
    <property type="protein sequence ID" value="MFD2732223.1"/>
    <property type="molecule type" value="Genomic_DNA"/>
</dbReference>
<accession>A0ABW5TT39</accession>
<sequence>MCPQNLVYQNEHEKVPYFSNPCLKKIKDKATEKFQSTIKIANIFYRTAGTIASQQQYSLATFMLHQATEFTLRAFINLFMGGEQKTHTIAQLKNHTSRISPTLYAVLTPSNKEEEHLFSLLEEAYLKGRYDSGFEVLPKDFNQLHDIVNTLLAAAKSEFDIYIKNLEDLINLNKRL</sequence>
<keyword evidence="3" id="KW-1185">Reference proteome</keyword>
<proteinExistence type="predicted"/>
<dbReference type="Gene3D" id="1.20.120.330">
    <property type="entry name" value="Nucleotidyltransferases domain 2"/>
    <property type="match status" value="1"/>
</dbReference>
<dbReference type="SUPFAM" id="SSF81593">
    <property type="entry name" value="Nucleotidyltransferase substrate binding subunit/domain"/>
    <property type="match status" value="1"/>
</dbReference>
<name>A0ABW5TT39_9SPHI</name>
<feature type="domain" description="HEPN" evidence="1">
    <location>
        <begin position="38"/>
        <end position="157"/>
    </location>
</feature>
<dbReference type="SMART" id="SM00748">
    <property type="entry name" value="HEPN"/>
    <property type="match status" value="1"/>
</dbReference>
<dbReference type="Pfam" id="PF05168">
    <property type="entry name" value="HEPN"/>
    <property type="match status" value="1"/>
</dbReference>
<protein>
    <submittedName>
        <fullName evidence="2">HEPN domain-containing protein</fullName>
    </submittedName>
</protein>
<dbReference type="PROSITE" id="PS50910">
    <property type="entry name" value="HEPN"/>
    <property type="match status" value="1"/>
</dbReference>
<evidence type="ECO:0000259" key="1">
    <source>
        <dbReference type="PROSITE" id="PS50910"/>
    </source>
</evidence>
<reference evidence="3" key="1">
    <citation type="journal article" date="2019" name="Int. J. Syst. Evol. Microbiol.">
        <title>The Global Catalogue of Microorganisms (GCM) 10K type strain sequencing project: providing services to taxonomists for standard genome sequencing and annotation.</title>
        <authorList>
            <consortium name="The Broad Institute Genomics Platform"/>
            <consortium name="The Broad Institute Genome Sequencing Center for Infectious Disease"/>
            <person name="Wu L."/>
            <person name="Ma J."/>
        </authorList>
    </citation>
    <scope>NUCLEOTIDE SEQUENCE [LARGE SCALE GENOMIC DNA]</scope>
    <source>
        <strain evidence="3">KCTC 42456</strain>
    </source>
</reference>
<evidence type="ECO:0000313" key="3">
    <source>
        <dbReference type="Proteomes" id="UP001597546"/>
    </source>
</evidence>